<protein>
    <submittedName>
        <fullName evidence="2">Uncharacterized protein</fullName>
    </submittedName>
</protein>
<sequence length="291" mass="32739">MKKMVSFKNSNTCKEPKPRKLCRISLQSSDHSQTKVGPLGTSKEQGSKLSYTGINKLSPAKTKLLYPSSTPQRLNLSSILDHESTRGGYSGSNSSSSNRFLSPSSCIFTKAFSKFSPKARIQRNRSKVYANTTIFRLDSRLLCESLKVNKIKTMLRCNKGQLIRLIKHHMKDQYWAILNSDSKFGVKTEAELIDSRFLKPDFSEYPVGKFIDSCNMPSIDQTFNVQAVGYLKNDLKSVSTAENYLEGHPGELVCVCSEASFDTVYAYKANDPKCALQLLKSNDIIYTTFHY</sequence>
<gene>
    <name evidence="2" type="ORF">ECRASSUSDP1_LOCUS9786</name>
</gene>
<accession>A0AAD1UJQ6</accession>
<proteinExistence type="predicted"/>
<feature type="compositionally biased region" description="Polar residues" evidence="1">
    <location>
        <begin position="25"/>
        <end position="35"/>
    </location>
</feature>
<evidence type="ECO:0000313" key="3">
    <source>
        <dbReference type="Proteomes" id="UP001295684"/>
    </source>
</evidence>
<organism evidence="2 3">
    <name type="scientific">Euplotes crassus</name>
    <dbReference type="NCBI Taxonomy" id="5936"/>
    <lineage>
        <taxon>Eukaryota</taxon>
        <taxon>Sar</taxon>
        <taxon>Alveolata</taxon>
        <taxon>Ciliophora</taxon>
        <taxon>Intramacronucleata</taxon>
        <taxon>Spirotrichea</taxon>
        <taxon>Hypotrichia</taxon>
        <taxon>Euplotida</taxon>
        <taxon>Euplotidae</taxon>
        <taxon>Moneuplotes</taxon>
    </lineage>
</organism>
<reference evidence="2" key="1">
    <citation type="submission" date="2023-07" db="EMBL/GenBank/DDBJ databases">
        <authorList>
            <consortium name="AG Swart"/>
            <person name="Singh M."/>
            <person name="Singh A."/>
            <person name="Seah K."/>
            <person name="Emmerich C."/>
        </authorList>
    </citation>
    <scope>NUCLEOTIDE SEQUENCE</scope>
    <source>
        <strain evidence="2">DP1</strain>
    </source>
</reference>
<dbReference type="Proteomes" id="UP001295684">
    <property type="component" value="Unassembled WGS sequence"/>
</dbReference>
<keyword evidence="3" id="KW-1185">Reference proteome</keyword>
<name>A0AAD1UJQ6_EUPCR</name>
<evidence type="ECO:0000313" key="2">
    <source>
        <dbReference type="EMBL" id="CAI2368493.1"/>
    </source>
</evidence>
<feature type="region of interest" description="Disordered" evidence="1">
    <location>
        <begin position="1"/>
        <end position="47"/>
    </location>
</feature>
<evidence type="ECO:0000256" key="1">
    <source>
        <dbReference type="SAM" id="MobiDB-lite"/>
    </source>
</evidence>
<dbReference type="EMBL" id="CAMPGE010009626">
    <property type="protein sequence ID" value="CAI2368493.1"/>
    <property type="molecule type" value="Genomic_DNA"/>
</dbReference>
<comment type="caution">
    <text evidence="2">The sequence shown here is derived from an EMBL/GenBank/DDBJ whole genome shotgun (WGS) entry which is preliminary data.</text>
</comment>
<dbReference type="AlphaFoldDB" id="A0AAD1UJQ6"/>